<feature type="domain" description="CNA-B" evidence="1">
    <location>
        <begin position="25"/>
        <end position="80"/>
    </location>
</feature>
<dbReference type="CDD" id="cd00222">
    <property type="entry name" value="CollagenBindB"/>
    <property type="match status" value="1"/>
</dbReference>
<organism evidence="2 3">
    <name type="scientific">Streptococcus anginosus</name>
    <dbReference type="NCBI Taxonomy" id="1328"/>
    <lineage>
        <taxon>Bacteria</taxon>
        <taxon>Bacillati</taxon>
        <taxon>Bacillota</taxon>
        <taxon>Bacilli</taxon>
        <taxon>Lactobacillales</taxon>
        <taxon>Streptococcaceae</taxon>
        <taxon>Streptococcus</taxon>
        <taxon>Streptococcus anginosus group</taxon>
    </lineage>
</organism>
<proteinExistence type="predicted"/>
<dbReference type="Proteomes" id="UP001208853">
    <property type="component" value="Unassembled WGS sequence"/>
</dbReference>
<evidence type="ECO:0000259" key="1">
    <source>
        <dbReference type="Pfam" id="PF05738"/>
    </source>
</evidence>
<sequence>FVLFHGPACPLRTFMRGRLLIFKNDDAAPAGLRPDKVTVELLDGGQPVGQSIELSAANGWTGTFTNLPVYREGRKAVYSV</sequence>
<dbReference type="EMBL" id="JAPAIK010000550">
    <property type="protein sequence ID" value="MCW1073756.1"/>
    <property type="molecule type" value="Genomic_DNA"/>
</dbReference>
<evidence type="ECO:0000313" key="3">
    <source>
        <dbReference type="Proteomes" id="UP001208853"/>
    </source>
</evidence>
<feature type="non-terminal residue" evidence="2">
    <location>
        <position position="80"/>
    </location>
</feature>
<feature type="non-terminal residue" evidence="2">
    <location>
        <position position="1"/>
    </location>
</feature>
<dbReference type="InterPro" id="IPR008454">
    <property type="entry name" value="Collagen-bd_Cna-like_B-typ_dom"/>
</dbReference>
<evidence type="ECO:0000313" key="2">
    <source>
        <dbReference type="EMBL" id="MCW1073756.1"/>
    </source>
</evidence>
<dbReference type="Pfam" id="PF05738">
    <property type="entry name" value="Cna_B"/>
    <property type="match status" value="1"/>
</dbReference>
<dbReference type="Gene3D" id="2.60.40.1140">
    <property type="entry name" value="Collagen-binding surface protein Cna, B-type domain"/>
    <property type="match status" value="1"/>
</dbReference>
<protein>
    <submittedName>
        <fullName evidence="2">Cna B-type domain-containing protein</fullName>
    </submittedName>
</protein>
<dbReference type="SUPFAM" id="SSF49478">
    <property type="entry name" value="Cna protein B-type domain"/>
    <property type="match status" value="1"/>
</dbReference>
<reference evidence="2" key="1">
    <citation type="submission" date="2022-10" db="EMBL/GenBank/DDBJ databases">
        <title>Comparative genomic study of S. anginosus.</title>
        <authorList>
            <person name="Prasad A."/>
            <person name="Ene A."/>
            <person name="Jablonska S."/>
            <person name="Du J."/>
            <person name="Wolfe A.J."/>
            <person name="Putonti C."/>
        </authorList>
    </citation>
    <scope>NUCLEOTIDE SEQUENCE</scope>
    <source>
        <strain evidence="2">UMB6888</strain>
    </source>
</reference>
<accession>A0AAW5TPH6</accession>
<comment type="caution">
    <text evidence="2">The sequence shown here is derived from an EMBL/GenBank/DDBJ whole genome shotgun (WGS) entry which is preliminary data.</text>
</comment>
<dbReference type="AlphaFoldDB" id="A0AAW5TPH6"/>
<gene>
    <name evidence="2" type="ORF">OJ930_12340</name>
</gene>
<name>A0AAW5TPH6_STRAP</name>